<feature type="compositionally biased region" description="Basic and acidic residues" evidence="1">
    <location>
        <begin position="122"/>
        <end position="144"/>
    </location>
</feature>
<name>A0A4C1SRC2_EUMVA</name>
<reference evidence="2 3" key="1">
    <citation type="journal article" date="2019" name="Commun. Biol.">
        <title>The bagworm genome reveals a unique fibroin gene that provides high tensile strength.</title>
        <authorList>
            <person name="Kono N."/>
            <person name="Nakamura H."/>
            <person name="Ohtoshi R."/>
            <person name="Tomita M."/>
            <person name="Numata K."/>
            <person name="Arakawa K."/>
        </authorList>
    </citation>
    <scope>NUCLEOTIDE SEQUENCE [LARGE SCALE GENOMIC DNA]</scope>
</reference>
<protein>
    <submittedName>
        <fullName evidence="2">Uncharacterized protein</fullName>
    </submittedName>
</protein>
<organism evidence="2 3">
    <name type="scientific">Eumeta variegata</name>
    <name type="common">Bagworm moth</name>
    <name type="synonym">Eumeta japonica</name>
    <dbReference type="NCBI Taxonomy" id="151549"/>
    <lineage>
        <taxon>Eukaryota</taxon>
        <taxon>Metazoa</taxon>
        <taxon>Ecdysozoa</taxon>
        <taxon>Arthropoda</taxon>
        <taxon>Hexapoda</taxon>
        <taxon>Insecta</taxon>
        <taxon>Pterygota</taxon>
        <taxon>Neoptera</taxon>
        <taxon>Endopterygota</taxon>
        <taxon>Lepidoptera</taxon>
        <taxon>Glossata</taxon>
        <taxon>Ditrysia</taxon>
        <taxon>Tineoidea</taxon>
        <taxon>Psychidae</taxon>
        <taxon>Oiketicinae</taxon>
        <taxon>Eumeta</taxon>
    </lineage>
</organism>
<dbReference type="Proteomes" id="UP000299102">
    <property type="component" value="Unassembled WGS sequence"/>
</dbReference>
<evidence type="ECO:0000313" key="3">
    <source>
        <dbReference type="Proteomes" id="UP000299102"/>
    </source>
</evidence>
<feature type="compositionally biased region" description="Polar residues" evidence="1">
    <location>
        <begin position="145"/>
        <end position="155"/>
    </location>
</feature>
<accession>A0A4C1SRC2</accession>
<gene>
    <name evidence="2" type="ORF">EVAR_3710_1</name>
</gene>
<dbReference type="AlphaFoldDB" id="A0A4C1SRC2"/>
<evidence type="ECO:0000313" key="2">
    <source>
        <dbReference type="EMBL" id="GBP04773.1"/>
    </source>
</evidence>
<feature type="region of interest" description="Disordered" evidence="1">
    <location>
        <begin position="112"/>
        <end position="155"/>
    </location>
</feature>
<comment type="caution">
    <text evidence="2">The sequence shown here is derived from an EMBL/GenBank/DDBJ whole genome shotgun (WGS) entry which is preliminary data.</text>
</comment>
<sequence>MCVVWLTPVIMVKNHSLSVDQFGLFFLYFLLASHQLLGVEIRINSFVPRTVKGALAVPNPHQLMQGFSLKPDGLPWATHAGFKPYHLKYKDCVSGVASLISLTQHDPSLLDKGADSVSASRARLESRAGSDSKKELELELKTKPNSEQSQIERGI</sequence>
<dbReference type="EMBL" id="BGZK01000015">
    <property type="protein sequence ID" value="GBP04773.1"/>
    <property type="molecule type" value="Genomic_DNA"/>
</dbReference>
<keyword evidence="3" id="KW-1185">Reference proteome</keyword>
<proteinExistence type="predicted"/>
<evidence type="ECO:0000256" key="1">
    <source>
        <dbReference type="SAM" id="MobiDB-lite"/>
    </source>
</evidence>